<evidence type="ECO:0000313" key="5">
    <source>
        <dbReference type="Proteomes" id="UP000284892"/>
    </source>
</evidence>
<dbReference type="SUPFAM" id="SSF53474">
    <property type="entry name" value="alpha/beta-Hydrolases"/>
    <property type="match status" value="1"/>
</dbReference>
<proteinExistence type="predicted"/>
<dbReference type="Proteomes" id="UP000284892">
    <property type="component" value="Unassembled WGS sequence"/>
</dbReference>
<dbReference type="InterPro" id="IPR026444">
    <property type="entry name" value="Secre_tail"/>
</dbReference>
<dbReference type="AlphaFoldDB" id="A0A420DVU0"/>
<keyword evidence="5" id="KW-1185">Reference proteome</keyword>
<keyword evidence="1 2" id="KW-0732">Signal</keyword>
<evidence type="ECO:0000256" key="2">
    <source>
        <dbReference type="SAM" id="SignalP"/>
    </source>
</evidence>
<evidence type="ECO:0000259" key="3">
    <source>
        <dbReference type="Pfam" id="PF18962"/>
    </source>
</evidence>
<accession>A0A420DVU0</accession>
<dbReference type="NCBIfam" id="TIGR04183">
    <property type="entry name" value="Por_Secre_tail"/>
    <property type="match status" value="1"/>
</dbReference>
<dbReference type="InterPro" id="IPR029058">
    <property type="entry name" value="AB_hydrolase_fold"/>
</dbReference>
<gene>
    <name evidence="4" type="ORF">BXY80_0415</name>
</gene>
<feature type="signal peptide" evidence="2">
    <location>
        <begin position="1"/>
        <end position="18"/>
    </location>
</feature>
<dbReference type="RefSeq" id="WP_162843259.1">
    <property type="nucleotide sequence ID" value="NZ_RAQJ01000001.1"/>
</dbReference>
<dbReference type="EMBL" id="RAQJ01000001">
    <property type="protein sequence ID" value="RKE98332.1"/>
    <property type="molecule type" value="Genomic_DNA"/>
</dbReference>
<evidence type="ECO:0000256" key="1">
    <source>
        <dbReference type="ARBA" id="ARBA00022729"/>
    </source>
</evidence>
<comment type="caution">
    <text evidence="4">The sequence shown here is derived from an EMBL/GenBank/DDBJ whole genome shotgun (WGS) entry which is preliminary data.</text>
</comment>
<feature type="domain" description="Secretion system C-terminal sorting" evidence="3">
    <location>
        <begin position="536"/>
        <end position="606"/>
    </location>
</feature>
<reference evidence="4 5" key="1">
    <citation type="submission" date="2018-09" db="EMBL/GenBank/DDBJ databases">
        <title>Genomic Encyclopedia of Archaeal and Bacterial Type Strains, Phase II (KMG-II): from individual species to whole genera.</title>
        <authorList>
            <person name="Goeker M."/>
        </authorList>
    </citation>
    <scope>NUCLEOTIDE SEQUENCE [LARGE SCALE GENOMIC DNA]</scope>
    <source>
        <strain evidence="4 5">DSM 26283</strain>
    </source>
</reference>
<name>A0A420DVU0_9FLAO</name>
<organism evidence="4 5">
    <name type="scientific">Ichthyenterobacterium magnum</name>
    <dbReference type="NCBI Taxonomy" id="1230530"/>
    <lineage>
        <taxon>Bacteria</taxon>
        <taxon>Pseudomonadati</taxon>
        <taxon>Bacteroidota</taxon>
        <taxon>Flavobacteriia</taxon>
        <taxon>Flavobacteriales</taxon>
        <taxon>Flavobacteriaceae</taxon>
        <taxon>Ichthyenterobacterium</taxon>
    </lineage>
</organism>
<protein>
    <submittedName>
        <fullName evidence="4">Putative secreted protein (Por secretion system target)</fullName>
    </submittedName>
</protein>
<dbReference type="Pfam" id="PF18962">
    <property type="entry name" value="Por_Secre_tail"/>
    <property type="match status" value="1"/>
</dbReference>
<feature type="chain" id="PRO_5019024035" evidence="2">
    <location>
        <begin position="19"/>
        <end position="607"/>
    </location>
</feature>
<evidence type="ECO:0000313" key="4">
    <source>
        <dbReference type="EMBL" id="RKE98332.1"/>
    </source>
</evidence>
<sequence>MKKKYFLLLFLCPFLTFSQIVEFESTRIADLSNYTGATNFAGLGEYEIFLGNDGVLDKPIIVIDGFDPGDGRTISGLYDLLGYTDSNGSQNLAALVRDEGFDVVILNFPQYLRLSDSSLLNIDNVTDTNGDMIIDEIDYPAGSTLIDGGADFIERNAMLLVDLINMLNGPVEEGGKVGNEELVIIGPSMGGLISRYGLNYMENDTANNGAAPHETRLWLSFDSPHLGANVPLGFQHQFNYLAFGLGDGLNVTALQPVVNGLLKSPAAKQLLVDHFESHLVDGNPVNFDSAKLLPEPHPYRTEFLNTIGGYPQNTRNVSMINGSGIGNPYKSIANTDVTPGFSAFNDTFNVPDAPLPTTAEIKINLTPASTNNPNDGGELISKIKVISTLIIVPITVVDVEVNAKAHTYSDGVDAASGGLFDIGGFTEDLGTEGLIGQFISALTIDKFCFIPSVSGMGLEVNNNEINWFHDINLGAPSNNNDVINNTPFVNWYMPDENENHVELTEANVAFALSEIMPETLSNQSIDSNDIFKLGKNPITDNLVILSNNAYENASINIVDFTGKLVYSIKGLPISNRTIIPVNLESGMYVLNIKTKDNLSYKTKLIVR</sequence>